<proteinExistence type="predicted"/>
<gene>
    <name evidence="1" type="ORF">HMPREF9432_01627</name>
</gene>
<dbReference type="EMBL" id="ADGH01000016">
    <property type="protein sequence ID" value="EHG23953.1"/>
    <property type="molecule type" value="Genomic_DNA"/>
</dbReference>
<dbReference type="Pfam" id="PF08282">
    <property type="entry name" value="Hydrolase_3"/>
    <property type="match status" value="1"/>
</dbReference>
<dbReference type="SFLD" id="SFLDG01140">
    <property type="entry name" value="C2.B:_Phosphomannomutase_and_P"/>
    <property type="match status" value="1"/>
</dbReference>
<dbReference type="InterPro" id="IPR036412">
    <property type="entry name" value="HAD-like_sf"/>
</dbReference>
<dbReference type="SFLD" id="SFLDS00003">
    <property type="entry name" value="Haloacid_Dehalogenase"/>
    <property type="match status" value="1"/>
</dbReference>
<dbReference type="NCBIfam" id="TIGR01484">
    <property type="entry name" value="HAD-SF-IIB"/>
    <property type="match status" value="2"/>
</dbReference>
<dbReference type="CDD" id="cd07516">
    <property type="entry name" value="HAD_Pase"/>
    <property type="match status" value="1"/>
</dbReference>
<dbReference type="PROSITE" id="PS01229">
    <property type="entry name" value="COF_2"/>
    <property type="match status" value="1"/>
</dbReference>
<dbReference type="InterPro" id="IPR023214">
    <property type="entry name" value="HAD_sf"/>
</dbReference>
<evidence type="ECO:0008006" key="3">
    <source>
        <dbReference type="Google" id="ProtNLM"/>
    </source>
</evidence>
<dbReference type="Proteomes" id="UP000003175">
    <property type="component" value="Unassembled WGS sequence"/>
</dbReference>
<sequence>MAVKLFVSDLDGTMLPDGNIVSAENIAAVRRAAEAGVVVTIATGRMFEAALPVAAALGVDVPIISYNGGLIKSPSGRIYEEHTMDAAVTHDIIAFCRARDWYIQIYSGGCLRYVEPCDESCFYENSQKLAGQAVGWNGLFAHAAGNCKLLLVTQGGAVTQERADALMEAFGADVDVTRSADRLIEIVPKGISKASALTALAAKLGIAIEETMAIGDAYNDLPMLKAAGTSVAMGNAFPEVKKAADYETLSCTENGLAAAIYRYVLGMGADAPVPMNRG</sequence>
<dbReference type="PANTHER" id="PTHR10000">
    <property type="entry name" value="PHOSPHOSERINE PHOSPHATASE"/>
    <property type="match status" value="1"/>
</dbReference>
<dbReference type="InterPro" id="IPR006379">
    <property type="entry name" value="HAD-SF_hydro_IIB"/>
</dbReference>
<dbReference type="RefSeq" id="WP_006696847.1">
    <property type="nucleotide sequence ID" value="NZ_JH376860.1"/>
</dbReference>
<name>A0ABP2MNV9_9FIRM</name>
<dbReference type="Gene3D" id="3.40.50.1000">
    <property type="entry name" value="HAD superfamily/HAD-like"/>
    <property type="match status" value="1"/>
</dbReference>
<evidence type="ECO:0000313" key="2">
    <source>
        <dbReference type="Proteomes" id="UP000003175"/>
    </source>
</evidence>
<organism evidence="1 2">
    <name type="scientific">Selenomonas noxia F0398</name>
    <dbReference type="NCBI Taxonomy" id="702437"/>
    <lineage>
        <taxon>Bacteria</taxon>
        <taxon>Bacillati</taxon>
        <taxon>Bacillota</taxon>
        <taxon>Negativicutes</taxon>
        <taxon>Selenomonadales</taxon>
        <taxon>Selenomonadaceae</taxon>
        <taxon>Selenomonas</taxon>
    </lineage>
</organism>
<dbReference type="InterPro" id="IPR000150">
    <property type="entry name" value="Cof"/>
</dbReference>
<evidence type="ECO:0000313" key="1">
    <source>
        <dbReference type="EMBL" id="EHG23953.1"/>
    </source>
</evidence>
<keyword evidence="2" id="KW-1185">Reference proteome</keyword>
<dbReference type="SUPFAM" id="SSF56784">
    <property type="entry name" value="HAD-like"/>
    <property type="match status" value="1"/>
</dbReference>
<comment type="caution">
    <text evidence="1">The sequence shown here is derived from an EMBL/GenBank/DDBJ whole genome shotgun (WGS) entry which is preliminary data.</text>
</comment>
<dbReference type="Gene3D" id="3.30.1240.10">
    <property type="match status" value="1"/>
</dbReference>
<reference evidence="1 2" key="1">
    <citation type="submission" date="2011-08" db="EMBL/GenBank/DDBJ databases">
        <title>The Genome Sequence of Selenomonas noxia F0398.</title>
        <authorList>
            <consortium name="The Broad Institute Genome Sequencing Platform"/>
            <person name="Earl A."/>
            <person name="Ward D."/>
            <person name="Feldgarden M."/>
            <person name="Gevers D."/>
            <person name="Izard J."/>
            <person name="Ganesan A."/>
            <person name="Blanton J.M."/>
            <person name="Baranova O.V."/>
            <person name="Tanner A.C."/>
            <person name="Dewhirst F.E."/>
            <person name="Young S.K."/>
            <person name="Zeng Q."/>
            <person name="Gargeya S."/>
            <person name="Fitzgerald M."/>
            <person name="Haas B."/>
            <person name="Abouelleil A."/>
            <person name="Alvarado L."/>
            <person name="Arachchi H.M."/>
            <person name="Berlin A."/>
            <person name="Brown A."/>
            <person name="Chapman S.B."/>
            <person name="Chen Z."/>
            <person name="Dunbar C."/>
            <person name="Freedman E."/>
            <person name="Gearin G."/>
            <person name="Gellesch M."/>
            <person name="Goldberg J."/>
            <person name="Griggs A."/>
            <person name="Gujja S."/>
            <person name="Heiman D."/>
            <person name="Howarth C."/>
            <person name="Larson L."/>
            <person name="Lui A."/>
            <person name="MacDonald P.J.P."/>
            <person name="Montmayeur A."/>
            <person name="Murphy C."/>
            <person name="Neiman D."/>
            <person name="Pearson M."/>
            <person name="Priest M."/>
            <person name="Roberts A."/>
            <person name="Saif S."/>
            <person name="Shea T."/>
            <person name="Shenoy N."/>
            <person name="Sisk P."/>
            <person name="Stolte C."/>
            <person name="Sykes S."/>
            <person name="Wortman J."/>
            <person name="Nusbaum C."/>
            <person name="Birren B."/>
        </authorList>
    </citation>
    <scope>NUCLEOTIDE SEQUENCE [LARGE SCALE GENOMIC DNA]</scope>
    <source>
        <strain evidence="1 2">F0398</strain>
    </source>
</reference>
<dbReference type="NCBIfam" id="TIGR00099">
    <property type="entry name" value="Cof-subfamily"/>
    <property type="match status" value="1"/>
</dbReference>
<protein>
    <recommendedName>
        <fullName evidence="3">Cof-like hydrolase</fullName>
    </recommendedName>
</protein>
<accession>A0ABP2MNV9</accession>
<dbReference type="PANTHER" id="PTHR10000:SF8">
    <property type="entry name" value="HAD SUPERFAMILY HYDROLASE-LIKE, TYPE 3"/>
    <property type="match status" value="1"/>
</dbReference>